<dbReference type="InParanoid" id="G4T7W0"/>
<dbReference type="AlphaFoldDB" id="G4T7W0"/>
<dbReference type="OrthoDB" id="1099063at2759"/>
<comment type="caution">
    <text evidence="2">The sequence shown here is derived from an EMBL/GenBank/DDBJ whole genome shotgun (WGS) entry which is preliminary data.</text>
</comment>
<name>G4T7W0_SERID</name>
<gene>
    <name evidence="2" type="ORF">PIIN_01212</name>
</gene>
<dbReference type="Proteomes" id="UP000007148">
    <property type="component" value="Unassembled WGS sequence"/>
</dbReference>
<reference evidence="2 3" key="1">
    <citation type="journal article" date="2011" name="PLoS Pathog.">
        <title>Endophytic Life Strategies Decoded by Genome and Transcriptome Analyses of the Mutualistic Root Symbiont Piriformospora indica.</title>
        <authorList>
            <person name="Zuccaro A."/>
            <person name="Lahrmann U."/>
            <person name="Guldener U."/>
            <person name="Langen G."/>
            <person name="Pfiffi S."/>
            <person name="Biedenkopf D."/>
            <person name="Wong P."/>
            <person name="Samans B."/>
            <person name="Grimm C."/>
            <person name="Basiewicz M."/>
            <person name="Murat C."/>
            <person name="Martin F."/>
            <person name="Kogel K.H."/>
        </authorList>
    </citation>
    <scope>NUCLEOTIDE SEQUENCE [LARGE SCALE GENOMIC DNA]</scope>
    <source>
        <strain evidence="2 3">DSM 11827</strain>
    </source>
</reference>
<proteinExistence type="predicted"/>
<dbReference type="HOGENOM" id="CLU_056758_1_0_1"/>
<dbReference type="eggNOG" id="ENOG502SN7W">
    <property type="taxonomic scope" value="Eukaryota"/>
</dbReference>
<dbReference type="OMA" id="RTAMICE"/>
<feature type="region of interest" description="Disordered" evidence="1">
    <location>
        <begin position="223"/>
        <end position="242"/>
    </location>
</feature>
<dbReference type="STRING" id="1109443.G4T7W0"/>
<dbReference type="EMBL" id="CAFZ01000013">
    <property type="protein sequence ID" value="CCA67381.1"/>
    <property type="molecule type" value="Genomic_DNA"/>
</dbReference>
<keyword evidence="3" id="KW-1185">Reference proteome</keyword>
<protein>
    <submittedName>
        <fullName evidence="2">Uncharacterized protein</fullName>
    </submittedName>
</protein>
<evidence type="ECO:0000313" key="2">
    <source>
        <dbReference type="EMBL" id="CCA67381.1"/>
    </source>
</evidence>
<sequence length="242" mass="27024">MNRSTYGNFRAAFKRVRGIHIAPNRGFRPSSRLGSAPEPHLSKEHDLKEVSDTEWELRAGRAISVIRETMPDFFKLGLVERTTEDDGSESIYSPRIQLLYTPPTRLPPFPPTLQIEGLPMYHASSMFVRHTLNMFYTNLSVELRRLQETKVGHRDRRFTLGIGVLGTSRMGGSAAEWDVSSTYYISPVSGLVYRHVVESIHPAPHSSIYSSLASTLARLSGFKSSPEPAVPGAIPAVKDSRQ</sequence>
<evidence type="ECO:0000256" key="1">
    <source>
        <dbReference type="SAM" id="MobiDB-lite"/>
    </source>
</evidence>
<accession>G4T7W0</accession>
<organism evidence="2 3">
    <name type="scientific">Serendipita indica (strain DSM 11827)</name>
    <name type="common">Root endophyte fungus</name>
    <name type="synonym">Piriformospora indica</name>
    <dbReference type="NCBI Taxonomy" id="1109443"/>
    <lineage>
        <taxon>Eukaryota</taxon>
        <taxon>Fungi</taxon>
        <taxon>Dikarya</taxon>
        <taxon>Basidiomycota</taxon>
        <taxon>Agaricomycotina</taxon>
        <taxon>Agaricomycetes</taxon>
        <taxon>Sebacinales</taxon>
        <taxon>Serendipitaceae</taxon>
        <taxon>Serendipita</taxon>
    </lineage>
</organism>
<evidence type="ECO:0000313" key="3">
    <source>
        <dbReference type="Proteomes" id="UP000007148"/>
    </source>
</evidence>